<feature type="compositionally biased region" description="Gly residues" evidence="1">
    <location>
        <begin position="381"/>
        <end position="393"/>
    </location>
</feature>
<feature type="region of interest" description="Disordered" evidence="1">
    <location>
        <begin position="450"/>
        <end position="521"/>
    </location>
</feature>
<dbReference type="AlphaFoldDB" id="A0A150GS48"/>
<proteinExistence type="predicted"/>
<evidence type="ECO:0000313" key="2">
    <source>
        <dbReference type="EMBL" id="KXZ52676.1"/>
    </source>
</evidence>
<feature type="compositionally biased region" description="Low complexity" evidence="1">
    <location>
        <begin position="450"/>
        <end position="473"/>
    </location>
</feature>
<accession>A0A150GS48</accession>
<evidence type="ECO:0000313" key="3">
    <source>
        <dbReference type="Proteomes" id="UP000075714"/>
    </source>
</evidence>
<name>A0A150GS48_GONPE</name>
<dbReference type="OrthoDB" id="552921at2759"/>
<gene>
    <name evidence="2" type="ORF">GPECTOR_9g722</name>
</gene>
<protein>
    <submittedName>
        <fullName evidence="2">Uncharacterized protein</fullName>
    </submittedName>
</protein>
<feature type="region of interest" description="Disordered" evidence="1">
    <location>
        <begin position="361"/>
        <end position="393"/>
    </location>
</feature>
<dbReference type="Proteomes" id="UP000075714">
    <property type="component" value="Unassembled WGS sequence"/>
</dbReference>
<dbReference type="EMBL" id="LSYV01000010">
    <property type="protein sequence ID" value="KXZ52676.1"/>
    <property type="molecule type" value="Genomic_DNA"/>
</dbReference>
<keyword evidence="3" id="KW-1185">Reference proteome</keyword>
<feature type="region of interest" description="Disordered" evidence="1">
    <location>
        <begin position="293"/>
        <end position="313"/>
    </location>
</feature>
<reference evidence="3" key="1">
    <citation type="journal article" date="2016" name="Nat. Commun.">
        <title>The Gonium pectorale genome demonstrates co-option of cell cycle regulation during the evolution of multicellularity.</title>
        <authorList>
            <person name="Hanschen E.R."/>
            <person name="Marriage T.N."/>
            <person name="Ferris P.J."/>
            <person name="Hamaji T."/>
            <person name="Toyoda A."/>
            <person name="Fujiyama A."/>
            <person name="Neme R."/>
            <person name="Noguchi H."/>
            <person name="Minakuchi Y."/>
            <person name="Suzuki M."/>
            <person name="Kawai-Toyooka H."/>
            <person name="Smith D.R."/>
            <person name="Sparks H."/>
            <person name="Anderson J."/>
            <person name="Bakaric R."/>
            <person name="Luria V."/>
            <person name="Karger A."/>
            <person name="Kirschner M.W."/>
            <person name="Durand P.M."/>
            <person name="Michod R.E."/>
            <person name="Nozaki H."/>
            <person name="Olson B.J."/>
        </authorList>
    </citation>
    <scope>NUCLEOTIDE SEQUENCE [LARGE SCALE GENOMIC DNA]</scope>
    <source>
        <strain evidence="3">NIES-2863</strain>
    </source>
</reference>
<feature type="compositionally biased region" description="Low complexity" evidence="1">
    <location>
        <begin position="247"/>
        <end position="257"/>
    </location>
</feature>
<organism evidence="2 3">
    <name type="scientific">Gonium pectorale</name>
    <name type="common">Green alga</name>
    <dbReference type="NCBI Taxonomy" id="33097"/>
    <lineage>
        <taxon>Eukaryota</taxon>
        <taxon>Viridiplantae</taxon>
        <taxon>Chlorophyta</taxon>
        <taxon>core chlorophytes</taxon>
        <taxon>Chlorophyceae</taxon>
        <taxon>CS clade</taxon>
        <taxon>Chlamydomonadales</taxon>
        <taxon>Volvocaceae</taxon>
        <taxon>Gonium</taxon>
    </lineage>
</organism>
<sequence>MRSCRLDQRLPQELEKLQYGPAVVGTIAGLGPAEFRVLPSFAAIGSLPDFKKLRSVFDEVHSMLMGNFKPSEEHFATVAVGGKDVEGYWGKMGFRRLAAADSYAAHQVVAHSKPYGMGCPVWVIDLQQLRIAAAEAAEEPGADAEQSLVASSLAERLVQGAASRAALLCQQGYAAAAVDGSPLAQAPWAAGPGLRSPWPGFGAASSTTATESPEWPAPLGFAAAAHTTWGRGGGGGGAKRQRRRQPGRGAEAGPAEPVAEACVWAPGAGRVRSKGRRPAPVAALARVAAHLAAPPEAEPEPGSAPASPHRPPAAAAMATAAAAAMATAAAAAMATAAAATMATAAGVGSGSPVAGRAPAAAAVLSPGGKRRRPDASLSDGGSEGRGGPRPGGPFGLAAAHVAASRANAAAAAAAPALLPAAGVVTGAGAGAGAGVAVDSRAVVRAAASANAANGSRGPAVAATVDAPPVFGSRSPPPLSSPRSPGAPAQLQAPSSRAPLSLARDRGGGGAGGPQGLSLPAAAPTGISPATVAAAATAATAAQQRAGSAAAPACRAAAMGVGVSLGGTAVIGGAGDTAGLQPRSSGANGVGLGLAVGAMSSGTAGTPSCGPGAAAAAAPSGTRLMAQLPGNELLPMPALAQRDGGGAAGGVGSGGGKAQVAPAAGGCKRESVWWSVIQQAWAVARGQVRSLNAQLELLARLSSEDAAAGGGGGGGGDGAAAAPQHPQQAPEGQRQRMCRR</sequence>
<evidence type="ECO:0000256" key="1">
    <source>
        <dbReference type="SAM" id="MobiDB-lite"/>
    </source>
</evidence>
<comment type="caution">
    <text evidence="2">The sequence shown here is derived from an EMBL/GenBank/DDBJ whole genome shotgun (WGS) entry which is preliminary data.</text>
</comment>
<dbReference type="STRING" id="33097.A0A150GS48"/>
<feature type="compositionally biased region" description="Gly residues" evidence="1">
    <location>
        <begin position="707"/>
        <end position="717"/>
    </location>
</feature>
<feature type="region of interest" description="Disordered" evidence="1">
    <location>
        <begin position="704"/>
        <end position="739"/>
    </location>
</feature>
<feature type="region of interest" description="Disordered" evidence="1">
    <location>
        <begin position="226"/>
        <end position="257"/>
    </location>
</feature>